<accession>A0A250JQI8</accession>
<keyword evidence="2" id="KW-1185">Reference proteome</keyword>
<dbReference type="KEGG" id="mmas:MYMAC_001516"/>
<gene>
    <name evidence="1" type="ORF">MYMAC_001516</name>
</gene>
<dbReference type="OrthoDB" id="5382879at2"/>
<organism evidence="1 2">
    <name type="scientific">Corallococcus macrosporus DSM 14697</name>
    <dbReference type="NCBI Taxonomy" id="1189310"/>
    <lineage>
        <taxon>Bacteria</taxon>
        <taxon>Pseudomonadati</taxon>
        <taxon>Myxococcota</taxon>
        <taxon>Myxococcia</taxon>
        <taxon>Myxococcales</taxon>
        <taxon>Cystobacterineae</taxon>
        <taxon>Myxococcaceae</taxon>
        <taxon>Corallococcus</taxon>
    </lineage>
</organism>
<dbReference type="Proteomes" id="UP000217343">
    <property type="component" value="Chromosome"/>
</dbReference>
<reference evidence="1 2" key="1">
    <citation type="submission" date="2017-06" db="EMBL/GenBank/DDBJ databases">
        <title>Sequencing and comparative analysis of myxobacterial genomes.</title>
        <authorList>
            <person name="Rupp O."/>
            <person name="Goesmann A."/>
            <person name="Sogaard-Andersen L."/>
        </authorList>
    </citation>
    <scope>NUCLEOTIDE SEQUENCE [LARGE SCALE GENOMIC DNA]</scope>
    <source>
        <strain evidence="1 2">DSM 14697</strain>
    </source>
</reference>
<sequence length="112" mass="12463">MATPLPSPRIVQVTVFDLQNANLSVILAKSRYGTLQPQLDVVLPKGTPHRHLRAALHAYSADLELRTPATERWIIQSECLDAPTHGRIHLELAEGDEAEAMRGMMLLDTLRC</sequence>
<evidence type="ECO:0000313" key="2">
    <source>
        <dbReference type="Proteomes" id="UP000217343"/>
    </source>
</evidence>
<name>A0A250JQI8_9BACT</name>
<dbReference type="AlphaFoldDB" id="A0A250JQI8"/>
<evidence type="ECO:0000313" key="1">
    <source>
        <dbReference type="EMBL" id="ATB45928.1"/>
    </source>
</evidence>
<dbReference type="EMBL" id="CP022203">
    <property type="protein sequence ID" value="ATB45928.1"/>
    <property type="molecule type" value="Genomic_DNA"/>
</dbReference>
<dbReference type="RefSeq" id="WP_095957578.1">
    <property type="nucleotide sequence ID" value="NZ_CP022203.1"/>
</dbReference>
<proteinExistence type="predicted"/>
<protein>
    <submittedName>
        <fullName evidence="1">Uncharacterized protein</fullName>
    </submittedName>
</protein>